<accession>A0A7C0U3H5</accession>
<dbReference type="AlphaFoldDB" id="A0A7C0U3H5"/>
<evidence type="ECO:0000313" key="4">
    <source>
        <dbReference type="EMBL" id="HDD44944.1"/>
    </source>
</evidence>
<evidence type="ECO:0000259" key="3">
    <source>
        <dbReference type="PROSITE" id="PS50160"/>
    </source>
</evidence>
<dbReference type="SUPFAM" id="SSF56091">
    <property type="entry name" value="DNA ligase/mRNA capping enzyme, catalytic domain"/>
    <property type="match status" value="1"/>
</dbReference>
<dbReference type="InterPro" id="IPR050191">
    <property type="entry name" value="ATP-dep_DNA_ligase"/>
</dbReference>
<dbReference type="PANTHER" id="PTHR45674">
    <property type="entry name" value="DNA LIGASE 1/3 FAMILY MEMBER"/>
    <property type="match status" value="1"/>
</dbReference>
<dbReference type="GO" id="GO:0006281">
    <property type="term" value="P:DNA repair"/>
    <property type="evidence" value="ECO:0007669"/>
    <property type="project" value="InterPro"/>
</dbReference>
<dbReference type="GO" id="GO:0005524">
    <property type="term" value="F:ATP binding"/>
    <property type="evidence" value="ECO:0007669"/>
    <property type="project" value="InterPro"/>
</dbReference>
<reference evidence="4" key="1">
    <citation type="journal article" date="2020" name="mSystems">
        <title>Genome- and Community-Level Interaction Insights into Carbon Utilization and Element Cycling Functions of Hydrothermarchaeota in Hydrothermal Sediment.</title>
        <authorList>
            <person name="Zhou Z."/>
            <person name="Liu Y."/>
            <person name="Xu W."/>
            <person name="Pan J."/>
            <person name="Luo Z.H."/>
            <person name="Li M."/>
        </authorList>
    </citation>
    <scope>NUCLEOTIDE SEQUENCE [LARGE SCALE GENOMIC DNA]</scope>
    <source>
        <strain evidence="4">HyVt-233</strain>
    </source>
</reference>
<dbReference type="GO" id="GO:0003910">
    <property type="term" value="F:DNA ligase (ATP) activity"/>
    <property type="evidence" value="ECO:0007669"/>
    <property type="project" value="InterPro"/>
</dbReference>
<dbReference type="PANTHER" id="PTHR45674:SF4">
    <property type="entry name" value="DNA LIGASE 1"/>
    <property type="match status" value="1"/>
</dbReference>
<dbReference type="Pfam" id="PF01068">
    <property type="entry name" value="DNA_ligase_A_M"/>
    <property type="match status" value="1"/>
</dbReference>
<dbReference type="Gene3D" id="3.30.470.30">
    <property type="entry name" value="DNA ligase/mRNA capping enzyme"/>
    <property type="match status" value="1"/>
</dbReference>
<organism evidence="4">
    <name type="scientific">Desulfofervidus auxilii</name>
    <dbReference type="NCBI Taxonomy" id="1621989"/>
    <lineage>
        <taxon>Bacteria</taxon>
        <taxon>Pseudomonadati</taxon>
        <taxon>Thermodesulfobacteriota</taxon>
        <taxon>Candidatus Desulfofervidia</taxon>
        <taxon>Candidatus Desulfofervidales</taxon>
        <taxon>Candidatus Desulfofervidaceae</taxon>
        <taxon>Candidatus Desulfofervidus</taxon>
    </lineage>
</organism>
<feature type="domain" description="ATP-dependent DNA ligase family profile" evidence="3">
    <location>
        <begin position="98"/>
        <end position="194"/>
    </location>
</feature>
<keyword evidence="2" id="KW-0436">Ligase</keyword>
<dbReference type="Proteomes" id="UP000886289">
    <property type="component" value="Unassembled WGS sequence"/>
</dbReference>
<protein>
    <recommendedName>
        <fullName evidence="3">ATP-dependent DNA ligase family profile domain-containing protein</fullName>
    </recommendedName>
</protein>
<dbReference type="PROSITE" id="PS50160">
    <property type="entry name" value="DNA_LIGASE_A3"/>
    <property type="match status" value="1"/>
</dbReference>
<dbReference type="InterPro" id="IPR012310">
    <property type="entry name" value="DNA_ligase_ATP-dep_cent"/>
</dbReference>
<evidence type="ECO:0000256" key="2">
    <source>
        <dbReference type="ARBA" id="ARBA00022598"/>
    </source>
</evidence>
<gene>
    <name evidence="4" type="ORF">ENG63_08820</name>
</gene>
<comment type="similarity">
    <text evidence="1">Belongs to the ATP-dependent DNA ligase family.</text>
</comment>
<evidence type="ECO:0000256" key="1">
    <source>
        <dbReference type="ARBA" id="ARBA00007572"/>
    </source>
</evidence>
<comment type="caution">
    <text evidence="4">The sequence shown here is derived from an EMBL/GenBank/DDBJ whole genome shotgun (WGS) entry which is preliminary data.</text>
</comment>
<name>A0A7C0U3H5_DESA2</name>
<sequence>MRFKGPIWLMQPIPYFGEKLNLKEWIWEPKIDGWRMQIIKYENNKIEFYGRRLEANPNWTKKLNYLINIANQFLPNYTLLDAELYSSGGRRFIPSLFAQQPKAEPIIFVFDIIFLEKEFLGNLPLLERRKLLKKIKFKKPFYIIKQNQIKELPIALKESLLQGNEGIVIKQIYSKYQISKDGPIATEWWRKIKK</sequence>
<proteinExistence type="inferred from homology"/>
<dbReference type="GO" id="GO:0006310">
    <property type="term" value="P:DNA recombination"/>
    <property type="evidence" value="ECO:0007669"/>
    <property type="project" value="InterPro"/>
</dbReference>
<dbReference type="EMBL" id="DRBS01000323">
    <property type="protein sequence ID" value="HDD44944.1"/>
    <property type="molecule type" value="Genomic_DNA"/>
</dbReference>